<dbReference type="EMBL" id="JAINUG010000002">
    <property type="protein sequence ID" value="KAJ8418383.1"/>
    <property type="molecule type" value="Genomic_DNA"/>
</dbReference>
<evidence type="ECO:0000313" key="2">
    <source>
        <dbReference type="Proteomes" id="UP001221898"/>
    </source>
</evidence>
<evidence type="ECO:0000313" key="1">
    <source>
        <dbReference type="EMBL" id="KAJ8418383.1"/>
    </source>
</evidence>
<keyword evidence="2" id="KW-1185">Reference proteome</keyword>
<name>A0AAD7TDR2_9TELE</name>
<proteinExistence type="predicted"/>
<dbReference type="Proteomes" id="UP001221898">
    <property type="component" value="Unassembled WGS sequence"/>
</dbReference>
<gene>
    <name evidence="1" type="ORF">AAFF_G00140920</name>
</gene>
<dbReference type="AlphaFoldDB" id="A0AAD7TDR2"/>
<sequence>MLRCFRLRYFPRFYRRSWISTPDRNRNPEPFNKRWILIQEQCAENGPPVYTLHWQSSCWASQSCRGRLEAGDRWTSGSDGSRGSQAVYTPRFPLPVLIDTGAEDLGP</sequence>
<organism evidence="1 2">
    <name type="scientific">Aldrovandia affinis</name>
    <dbReference type="NCBI Taxonomy" id="143900"/>
    <lineage>
        <taxon>Eukaryota</taxon>
        <taxon>Metazoa</taxon>
        <taxon>Chordata</taxon>
        <taxon>Craniata</taxon>
        <taxon>Vertebrata</taxon>
        <taxon>Euteleostomi</taxon>
        <taxon>Actinopterygii</taxon>
        <taxon>Neopterygii</taxon>
        <taxon>Teleostei</taxon>
        <taxon>Notacanthiformes</taxon>
        <taxon>Halosauridae</taxon>
        <taxon>Aldrovandia</taxon>
    </lineage>
</organism>
<accession>A0AAD7TDR2</accession>
<reference evidence="1" key="1">
    <citation type="journal article" date="2023" name="Science">
        <title>Genome structures resolve the early diversification of teleost fishes.</title>
        <authorList>
            <person name="Parey E."/>
            <person name="Louis A."/>
            <person name="Montfort J."/>
            <person name="Bouchez O."/>
            <person name="Roques C."/>
            <person name="Iampietro C."/>
            <person name="Lluch J."/>
            <person name="Castinel A."/>
            <person name="Donnadieu C."/>
            <person name="Desvignes T."/>
            <person name="Floi Bucao C."/>
            <person name="Jouanno E."/>
            <person name="Wen M."/>
            <person name="Mejri S."/>
            <person name="Dirks R."/>
            <person name="Jansen H."/>
            <person name="Henkel C."/>
            <person name="Chen W.J."/>
            <person name="Zahm M."/>
            <person name="Cabau C."/>
            <person name="Klopp C."/>
            <person name="Thompson A.W."/>
            <person name="Robinson-Rechavi M."/>
            <person name="Braasch I."/>
            <person name="Lecointre G."/>
            <person name="Bobe J."/>
            <person name="Postlethwait J.H."/>
            <person name="Berthelot C."/>
            <person name="Roest Crollius H."/>
            <person name="Guiguen Y."/>
        </authorList>
    </citation>
    <scope>NUCLEOTIDE SEQUENCE</scope>
    <source>
        <strain evidence="1">NC1722</strain>
    </source>
</reference>
<protein>
    <submittedName>
        <fullName evidence="1">Uncharacterized protein</fullName>
    </submittedName>
</protein>
<comment type="caution">
    <text evidence="1">The sequence shown here is derived from an EMBL/GenBank/DDBJ whole genome shotgun (WGS) entry which is preliminary data.</text>
</comment>